<sequence>KLPPPRLRSKALSFRSPIAGSETLTTSPSPSAAVVGILPEFIPLPCGVELNWSALRFSADLSFGSFSDPLSISCLASFW</sequence>
<name>A0A9E7EF27_9LILI</name>
<dbReference type="Proteomes" id="UP001055439">
    <property type="component" value="Chromosome 1"/>
</dbReference>
<dbReference type="AlphaFoldDB" id="A0A9E7EF27"/>
<evidence type="ECO:0000313" key="2">
    <source>
        <dbReference type="Proteomes" id="UP001055439"/>
    </source>
</evidence>
<evidence type="ECO:0000313" key="1">
    <source>
        <dbReference type="EMBL" id="URD75741.1"/>
    </source>
</evidence>
<dbReference type="EMBL" id="CP097502">
    <property type="protein sequence ID" value="URD75741.1"/>
    <property type="molecule type" value="Genomic_DNA"/>
</dbReference>
<organism evidence="1 2">
    <name type="scientific">Musa troglodytarum</name>
    <name type="common">fe'i banana</name>
    <dbReference type="NCBI Taxonomy" id="320322"/>
    <lineage>
        <taxon>Eukaryota</taxon>
        <taxon>Viridiplantae</taxon>
        <taxon>Streptophyta</taxon>
        <taxon>Embryophyta</taxon>
        <taxon>Tracheophyta</taxon>
        <taxon>Spermatophyta</taxon>
        <taxon>Magnoliopsida</taxon>
        <taxon>Liliopsida</taxon>
        <taxon>Zingiberales</taxon>
        <taxon>Musaceae</taxon>
        <taxon>Musa</taxon>
    </lineage>
</organism>
<accession>A0A9E7EF27</accession>
<gene>
    <name evidence="1" type="ORF">MUK42_34040</name>
</gene>
<protein>
    <submittedName>
        <fullName evidence="1">Uncharacterized protein</fullName>
    </submittedName>
</protein>
<reference evidence="1" key="1">
    <citation type="submission" date="2022-05" db="EMBL/GenBank/DDBJ databases">
        <title>The Musa troglodytarum L. genome provides insights into the mechanism of non-climacteric behaviour and enrichment of carotenoids.</title>
        <authorList>
            <person name="Wang J."/>
        </authorList>
    </citation>
    <scope>NUCLEOTIDE SEQUENCE</scope>
    <source>
        <tissue evidence="1">Leaf</tissue>
    </source>
</reference>
<keyword evidence="2" id="KW-1185">Reference proteome</keyword>
<proteinExistence type="predicted"/>
<feature type="non-terminal residue" evidence="1">
    <location>
        <position position="1"/>
    </location>
</feature>